<dbReference type="Pfam" id="PF10671">
    <property type="entry name" value="TcpQ"/>
    <property type="match status" value="1"/>
</dbReference>
<dbReference type="eggNOG" id="ENOG5031NZC">
    <property type="taxonomic scope" value="Bacteria"/>
</dbReference>
<dbReference type="HOGENOM" id="CLU_1569999_0_0_6"/>
<reference evidence="2 3" key="2">
    <citation type="journal article" date="2008" name="BMC Genomics">
        <title>Comparative genomics-based investigation of resequencing targets in Vibrio fischeri: focus on point miscalls and artefactual expansions.</title>
        <authorList>
            <person name="Mandel M.J."/>
            <person name="Stabb E.V."/>
            <person name="Ruby E.G."/>
        </authorList>
    </citation>
    <scope>NUCLEOTIDE SEQUENCE [LARGE SCALE GENOMIC DNA]</scope>
    <source>
        <strain evidence="3">ATCC 700601 / ES114</strain>
    </source>
</reference>
<protein>
    <submittedName>
        <fullName evidence="2">Toxin coregulated pilus biosynthesis protein TcpY/TcpQ</fullName>
        <ecNumber evidence="2">2.7.1.-</ecNumber>
    </submittedName>
</protein>
<evidence type="ECO:0000313" key="2">
    <source>
        <dbReference type="EMBL" id="AAW87943.1"/>
    </source>
</evidence>
<dbReference type="EC" id="2.7.1.-" evidence="2"/>
<sequence>MKKNIILITLAIMSSGCSSIESLKTDKGNPSYSSFSDWRNKQVNTTINEENKPVNSTFSVVVDESYNPKDTMENNESSLSSVDIESKFVLTAQEGESLKNRLLDFLSNNGYKMIWNSQYDVLFDNDIIYEGDEALDVVKNISDDLSVMGIDIHMNVYIKNNVVLVYSVRG</sequence>
<feature type="domain" description="Toxin co-regulated pilus biosynthesis protein Q C-terminal" evidence="1">
    <location>
        <begin position="90"/>
        <end position="166"/>
    </location>
</feature>
<dbReference type="PATRIC" id="fig|312309.11.peg.3473"/>
<keyword evidence="3" id="KW-1185">Reference proteome</keyword>
<accession>Q5DZ53</accession>
<organism evidence="2 3">
    <name type="scientific">Aliivibrio fischeri (strain ATCC 700601 / ES114)</name>
    <name type="common">Vibrio fischeri</name>
    <dbReference type="NCBI Taxonomy" id="312309"/>
    <lineage>
        <taxon>Bacteria</taxon>
        <taxon>Pseudomonadati</taxon>
        <taxon>Pseudomonadota</taxon>
        <taxon>Gammaproteobacteria</taxon>
        <taxon>Vibrionales</taxon>
        <taxon>Vibrionaceae</taxon>
        <taxon>Aliivibrio</taxon>
    </lineage>
</organism>
<dbReference type="Proteomes" id="UP000000537">
    <property type="component" value="Chromosome II"/>
</dbReference>
<dbReference type="OrthoDB" id="6595089at2"/>
<evidence type="ECO:0000313" key="3">
    <source>
        <dbReference type="Proteomes" id="UP000000537"/>
    </source>
</evidence>
<keyword evidence="2" id="KW-0808">Transferase</keyword>
<dbReference type="GeneID" id="54166191"/>
<dbReference type="PROSITE" id="PS51257">
    <property type="entry name" value="PROKAR_LIPOPROTEIN"/>
    <property type="match status" value="1"/>
</dbReference>
<reference evidence="2 3" key="1">
    <citation type="journal article" date="2005" name="Proc. Natl. Acad. Sci. U.S.A.">
        <title>Complete genome sequence of Vibrio fischeri: a symbiotic bacterium with pathogenic congeners.</title>
        <authorList>
            <person name="Ruby E.G."/>
            <person name="Urbanowski M."/>
            <person name="Campbell J."/>
            <person name="Dunn A."/>
            <person name="Faini M."/>
            <person name="Gunsalus R."/>
            <person name="Lostroh P."/>
            <person name="Lupp C."/>
            <person name="McCann J."/>
            <person name="Millikan D."/>
            <person name="Schaefer A."/>
            <person name="Stabb E."/>
            <person name="Stevens A."/>
            <person name="Visick K."/>
            <person name="Whistler C."/>
            <person name="Greenberg E.P."/>
        </authorList>
    </citation>
    <scope>NUCLEOTIDE SEQUENCE [LARGE SCALE GENOMIC DNA]</scope>
    <source>
        <strain evidence="3">ATCC 700601 / ES114</strain>
    </source>
</reference>
<proteinExistence type="predicted"/>
<dbReference type="EnsemblBacteria" id="AAW87943">
    <property type="protein sequence ID" value="AAW87943"/>
    <property type="gene ID" value="VF_A0873"/>
</dbReference>
<dbReference type="GO" id="GO:0016740">
    <property type="term" value="F:transferase activity"/>
    <property type="evidence" value="ECO:0007669"/>
    <property type="project" value="UniProtKB-KW"/>
</dbReference>
<dbReference type="EMBL" id="CP000021">
    <property type="protein sequence ID" value="AAW87943.1"/>
    <property type="molecule type" value="Genomic_DNA"/>
</dbReference>
<dbReference type="KEGG" id="vfi:VF_A0873"/>
<evidence type="ECO:0000259" key="1">
    <source>
        <dbReference type="Pfam" id="PF10671"/>
    </source>
</evidence>
<dbReference type="STRING" id="312309.VF_A0873"/>
<dbReference type="RefSeq" id="WP_011263690.1">
    <property type="nucleotide sequence ID" value="NC_006841.2"/>
</dbReference>
<dbReference type="InterPro" id="IPR018927">
    <property type="entry name" value="Pilus_synth_Q_C"/>
</dbReference>
<name>Q5DZ53_ALIF1</name>
<gene>
    <name evidence="2" type="primary">tcpQ</name>
    <name evidence="2" type="ordered locus">VF_A0873</name>
</gene>
<dbReference type="AlphaFoldDB" id="Q5DZ53"/>